<dbReference type="Proteomes" id="UP000244867">
    <property type="component" value="Unassembled WGS sequence"/>
</dbReference>
<dbReference type="Gene3D" id="3.40.960.10">
    <property type="entry name" value="VSR Endonuclease"/>
    <property type="match status" value="1"/>
</dbReference>
<comment type="caution">
    <text evidence="1">The sequence shown here is derived from an EMBL/GenBank/DDBJ whole genome shotgun (WGS) entry which is preliminary data.</text>
</comment>
<protein>
    <recommendedName>
        <fullName evidence="3">DUF559 domain-containing protein</fullName>
    </recommendedName>
</protein>
<proteinExistence type="predicted"/>
<sequence>MKDPPQRPCLTLARGSRVPVGDLELHWQDLRSGDVASHVTRRVPTVIACARAYDEVTALCVADSALREGQVTREQLMAAARRSPRTGRSKAIRVVGLADGRAANPFESVLRWLCASVAGLSAVPQVELAGVGRVDLMDERLGIVIEAESFEFHGSLTAFRRDVRRYTECARRGLVVVRFTWQEVMHQPDYVRAALADIVNTRSAS</sequence>
<evidence type="ECO:0008006" key="3">
    <source>
        <dbReference type="Google" id="ProtNLM"/>
    </source>
</evidence>
<gene>
    <name evidence="1" type="ORF">C7S10_05290</name>
</gene>
<dbReference type="EMBL" id="PYXZ01000002">
    <property type="protein sequence ID" value="PUA81499.1"/>
    <property type="molecule type" value="Genomic_DNA"/>
</dbReference>
<organism evidence="1 2">
    <name type="scientific">Nocardioides currus</name>
    <dbReference type="NCBI Taxonomy" id="2133958"/>
    <lineage>
        <taxon>Bacteria</taxon>
        <taxon>Bacillati</taxon>
        <taxon>Actinomycetota</taxon>
        <taxon>Actinomycetes</taxon>
        <taxon>Propionibacteriales</taxon>
        <taxon>Nocardioidaceae</taxon>
        <taxon>Nocardioides</taxon>
    </lineage>
</organism>
<evidence type="ECO:0000313" key="1">
    <source>
        <dbReference type="EMBL" id="PUA81499.1"/>
    </source>
</evidence>
<reference evidence="1 2" key="1">
    <citation type="submission" date="2018-03" db="EMBL/GenBank/DDBJ databases">
        <authorList>
            <person name="Keele B.F."/>
        </authorList>
    </citation>
    <scope>NUCLEOTIDE SEQUENCE [LARGE SCALE GENOMIC DNA]</scope>
    <source>
        <strain evidence="1 2">IB-3</strain>
    </source>
</reference>
<accession>A0A2R7Z010</accession>
<dbReference type="OrthoDB" id="4310518at2"/>
<dbReference type="AlphaFoldDB" id="A0A2R7Z010"/>
<dbReference type="RefSeq" id="WP_108343391.1">
    <property type="nucleotide sequence ID" value="NZ_PYXZ01000002.1"/>
</dbReference>
<keyword evidence="2" id="KW-1185">Reference proteome</keyword>
<name>A0A2R7Z010_9ACTN</name>
<evidence type="ECO:0000313" key="2">
    <source>
        <dbReference type="Proteomes" id="UP000244867"/>
    </source>
</evidence>